<dbReference type="EMBL" id="JBHFNQ010000065">
    <property type="protein sequence ID" value="MFB2876981.1"/>
    <property type="molecule type" value="Genomic_DNA"/>
</dbReference>
<evidence type="ECO:0000313" key="11">
    <source>
        <dbReference type="Proteomes" id="UP001576774"/>
    </source>
</evidence>
<sequence>MNESDLQRVQEFLNRWQGSSGDERANKDSFFLDLCKALGVEPPPAKGSIAGDRYCFEKNVKIPHPSGKVTTCFVDFYKQGHFVIEAKQGGEVAGKGTAKRGTASYFKEMEKAFVQGLSYTRHLEPQPPFLITCDIGSHFEIWLGFSGDYGGYGARRTIPLIDFQKPDIFALFVDIFTNPQKRNPEKIAARVTREVAADLAALARSLESNRQPQEVANFLMRCIFTMFAEDVGLLPEKLFTEALKERWIPKPKSFLPEVEALWQAMNEGTSFGFSGKLLKFNGGLFADASAFPLNGEQLEVLLQASQRDWSQVEPAIFGTLLERALDAKERSKLGAHYTPRSYVERLVRPVILEPIREQWELVQAEVKQTLENAGEEPTKKQVKNAIALIQDFLKELREIKILDPACGSGNFLYVTLDLLKALESEVLRRLADITGGEQLSLDFDQVNPSQFLGIELNPRAAAIADLVIWIGYLQWHFKRFGDIPPIEPVLRAYNNIECRDAVLDYDSKEIAIDPSTKQPRTRWGGRMMRHPVTGENVPDPTDQIPIYKFINPRPAEWQEANYIVSNPPFIGNARMREVLGDGYAETLRQVYQDVPDTVDFVMYWWHKAAELVRLGKVERFGFITTNSIRQVWQRKVIDFHLSQKNPIRLIFAISDHPWVDGGAAVTIAMTAAELDDRNKLIRIANLGMVIAEGEANNPEDEAEQVKIQWQSVGQILCNLKSGADVVSTIPLQANRGLSSRGVTLAGQGFILDEAQLKQLGYLSSNLSKVIKKYRTGRGLIYPEPDRFVIDLFGLTEEQLLNQYPLIYQWLVERVKPDRETNNRKSYRDNWWIFAEPRAKIRPALLDLNRYIVTPRTTKHRFFTFILENVIPESEVVAIALNDAYYLGTLSSRIHVTWALAAGGDLGGNTPRYNNSVCFDPFPFPDSTPEQKQKIRELGEKLDNHRKKVQSQHPEITITGMYNLLEKLRAGEAFTEVDKTYNNKALVSTLKQIHDELDAAVLEAYGWDQNISDEEILQRLVALNAERSAEERNGLIRWLRPEYQAPQEIATQMTLAGITEAEEVITAPAEQKTWPKKPKEQLAAIRDLLRTTGGEWTVEQVVVQFKGATRQKKAISEHLESLEALGILLSRQENNAIRWHHN</sequence>
<dbReference type="PRINTS" id="PR00507">
    <property type="entry name" value="N12N6MTFRASE"/>
</dbReference>
<gene>
    <name evidence="10" type="ORF">ACE1CC_08800</name>
</gene>
<dbReference type="Proteomes" id="UP001576774">
    <property type="component" value="Unassembled WGS sequence"/>
</dbReference>
<evidence type="ECO:0000256" key="3">
    <source>
        <dbReference type="ARBA" id="ARBA00022679"/>
    </source>
</evidence>
<dbReference type="Pfam" id="PF20466">
    <property type="entry name" value="MmeI_TRD"/>
    <property type="match status" value="1"/>
</dbReference>
<dbReference type="Pfam" id="PF20464">
    <property type="entry name" value="MmeI_N"/>
    <property type="match status" value="1"/>
</dbReference>
<evidence type="ECO:0000259" key="7">
    <source>
        <dbReference type="Pfam" id="PF20465"/>
    </source>
</evidence>
<dbReference type="PANTHER" id="PTHR33841:SF1">
    <property type="entry name" value="DNA METHYLTRANSFERASE A"/>
    <property type="match status" value="1"/>
</dbReference>
<accession>A0ABV4X372</accession>
<organism evidence="10 11">
    <name type="scientific">Floridaenema aerugineum BLCC-F46</name>
    <dbReference type="NCBI Taxonomy" id="3153654"/>
    <lineage>
        <taxon>Bacteria</taxon>
        <taxon>Bacillati</taxon>
        <taxon>Cyanobacteriota</taxon>
        <taxon>Cyanophyceae</taxon>
        <taxon>Oscillatoriophycideae</taxon>
        <taxon>Aerosakkonematales</taxon>
        <taxon>Aerosakkonemataceae</taxon>
        <taxon>Floridanema</taxon>
        <taxon>Floridanema aerugineum</taxon>
    </lineage>
</organism>
<feature type="domain" description="MmeI-like target recognition" evidence="8">
    <location>
        <begin position="746"/>
        <end position="925"/>
    </location>
</feature>
<dbReference type="InterPro" id="IPR046819">
    <property type="entry name" value="MmeI_hel"/>
</dbReference>
<dbReference type="InterPro" id="IPR029063">
    <property type="entry name" value="SAM-dependent_MTases_sf"/>
</dbReference>
<dbReference type="Pfam" id="PF20473">
    <property type="entry name" value="MmeI_Mtase"/>
    <property type="match status" value="1"/>
</dbReference>
<comment type="caution">
    <text evidence="10">The sequence shown here is derived from an EMBL/GenBank/DDBJ whole genome shotgun (WGS) entry which is preliminary data.</text>
</comment>
<dbReference type="InterPro" id="IPR046820">
    <property type="entry name" value="MmeI_TRD"/>
</dbReference>
<feature type="domain" description="MmeI-like helicase spacer" evidence="7">
    <location>
        <begin position="214"/>
        <end position="285"/>
    </location>
</feature>
<comment type="catalytic activity">
    <reaction evidence="4">
        <text>a 2'-deoxyadenosine in DNA + S-adenosyl-L-methionine = an N(6)-methyl-2'-deoxyadenosine in DNA + S-adenosyl-L-homocysteine + H(+)</text>
        <dbReference type="Rhea" id="RHEA:15197"/>
        <dbReference type="Rhea" id="RHEA-COMP:12418"/>
        <dbReference type="Rhea" id="RHEA-COMP:12419"/>
        <dbReference type="ChEBI" id="CHEBI:15378"/>
        <dbReference type="ChEBI" id="CHEBI:57856"/>
        <dbReference type="ChEBI" id="CHEBI:59789"/>
        <dbReference type="ChEBI" id="CHEBI:90615"/>
        <dbReference type="ChEBI" id="CHEBI:90616"/>
        <dbReference type="EC" id="2.1.1.72"/>
    </reaction>
</comment>
<dbReference type="GO" id="GO:0008168">
    <property type="term" value="F:methyltransferase activity"/>
    <property type="evidence" value="ECO:0007669"/>
    <property type="project" value="UniProtKB-KW"/>
</dbReference>
<evidence type="ECO:0000256" key="1">
    <source>
        <dbReference type="ARBA" id="ARBA00011900"/>
    </source>
</evidence>
<reference evidence="10 11" key="1">
    <citation type="submission" date="2024-09" db="EMBL/GenBank/DDBJ databases">
        <title>Floridaenema gen nov. (Aerosakkonemataceae, Aerosakkonematales ord. nov., Cyanobacteria) from benthic tropical and subtropical fresh waters, with the description of four new species.</title>
        <authorList>
            <person name="Moretto J.A."/>
            <person name="Berthold D.E."/>
            <person name="Lefler F.W."/>
            <person name="Huang I.-S."/>
            <person name="Laughinghouse H. IV."/>
        </authorList>
    </citation>
    <scope>NUCLEOTIDE SEQUENCE [LARGE SCALE GENOMIC DNA]</scope>
    <source>
        <strain evidence="10 11">BLCC-F46</strain>
    </source>
</reference>
<evidence type="ECO:0000256" key="5">
    <source>
        <dbReference type="SAM" id="MobiDB-lite"/>
    </source>
</evidence>
<feature type="domain" description="MmeI-like N-terminal" evidence="6">
    <location>
        <begin position="8"/>
        <end position="208"/>
    </location>
</feature>
<keyword evidence="2 10" id="KW-0489">Methyltransferase</keyword>
<keyword evidence="3" id="KW-0808">Transferase</keyword>
<evidence type="ECO:0000256" key="2">
    <source>
        <dbReference type="ARBA" id="ARBA00022603"/>
    </source>
</evidence>
<dbReference type="InterPro" id="IPR050953">
    <property type="entry name" value="N4_N6_ade-DNA_methylase"/>
</dbReference>
<evidence type="ECO:0000256" key="4">
    <source>
        <dbReference type="ARBA" id="ARBA00047942"/>
    </source>
</evidence>
<dbReference type="RefSeq" id="WP_413270095.1">
    <property type="nucleotide sequence ID" value="NZ_JBHFNQ010000065.1"/>
</dbReference>
<dbReference type="InterPro" id="IPR046816">
    <property type="entry name" value="MmeI_Mtase"/>
</dbReference>
<evidence type="ECO:0000259" key="9">
    <source>
        <dbReference type="Pfam" id="PF20473"/>
    </source>
</evidence>
<dbReference type="GO" id="GO:0032259">
    <property type="term" value="P:methylation"/>
    <property type="evidence" value="ECO:0007669"/>
    <property type="project" value="UniProtKB-KW"/>
</dbReference>
<dbReference type="Pfam" id="PF20465">
    <property type="entry name" value="MmeI_hel"/>
    <property type="match status" value="1"/>
</dbReference>
<dbReference type="InterPro" id="IPR046817">
    <property type="entry name" value="MmeI_N"/>
</dbReference>
<evidence type="ECO:0000259" key="6">
    <source>
        <dbReference type="Pfam" id="PF20464"/>
    </source>
</evidence>
<name>A0ABV4X372_9CYAN</name>
<keyword evidence="11" id="KW-1185">Reference proteome</keyword>
<dbReference type="EC" id="2.1.1.72" evidence="1"/>
<dbReference type="Gene3D" id="3.40.50.150">
    <property type="entry name" value="Vaccinia Virus protein VP39"/>
    <property type="match status" value="1"/>
</dbReference>
<evidence type="ECO:0000313" key="10">
    <source>
        <dbReference type="EMBL" id="MFB2876981.1"/>
    </source>
</evidence>
<evidence type="ECO:0000259" key="8">
    <source>
        <dbReference type="Pfam" id="PF20466"/>
    </source>
</evidence>
<feature type="region of interest" description="Disordered" evidence="5">
    <location>
        <begin position="516"/>
        <end position="535"/>
    </location>
</feature>
<dbReference type="SUPFAM" id="SSF53335">
    <property type="entry name" value="S-adenosyl-L-methionine-dependent methyltransferases"/>
    <property type="match status" value="1"/>
</dbReference>
<proteinExistence type="predicted"/>
<dbReference type="PANTHER" id="PTHR33841">
    <property type="entry name" value="DNA METHYLTRANSFERASE YEEA-RELATED"/>
    <property type="match status" value="1"/>
</dbReference>
<protein>
    <recommendedName>
        <fullName evidence="1">site-specific DNA-methyltransferase (adenine-specific)</fullName>
        <ecNumber evidence="1">2.1.1.72</ecNumber>
    </recommendedName>
</protein>
<feature type="domain" description="MmeI-like DNA-methyltransferase" evidence="9">
    <location>
        <begin position="385"/>
        <end position="669"/>
    </location>
</feature>